<dbReference type="GO" id="GO:0003676">
    <property type="term" value="F:nucleic acid binding"/>
    <property type="evidence" value="ECO:0007669"/>
    <property type="project" value="InterPro"/>
</dbReference>
<protein>
    <submittedName>
        <fullName evidence="2">Uncharacterized protein K02A2.6</fullName>
    </submittedName>
</protein>
<dbReference type="Proteomes" id="UP000031036">
    <property type="component" value="Unassembled WGS sequence"/>
</dbReference>
<evidence type="ECO:0000313" key="2">
    <source>
        <dbReference type="EMBL" id="KHN86232.1"/>
    </source>
</evidence>
<dbReference type="EMBL" id="JPKZ01000639">
    <property type="protein sequence ID" value="KHN86232.1"/>
    <property type="molecule type" value="Genomic_DNA"/>
</dbReference>
<comment type="caution">
    <text evidence="2">The sequence shown here is derived from an EMBL/GenBank/DDBJ whole genome shotgun (WGS) entry which is preliminary data.</text>
</comment>
<dbReference type="InterPro" id="IPR050951">
    <property type="entry name" value="Retrovirus_Pol_polyprotein"/>
</dbReference>
<sequence>VKCAACALAAKNPVKAELHSWPKTTKPWWRIYLDYAGPFMGHNFLVTVNAYSKYPKISCMASTTPLATGDTLRGLLARYGLPEAIGSDSSTQFSSYDFQQFCNSNRIFHISPPYHPQSNGQAERFVDTFKCSMLKLRREGTVPEIMDTFLGTYRRTPNAFPLEHRTSAELFLGRS</sequence>
<dbReference type="OMA" id="TISEYVW"/>
<dbReference type="OrthoDB" id="5851910at2759"/>
<accession>A0A0B2VY22</accession>
<evidence type="ECO:0000259" key="1">
    <source>
        <dbReference type="PROSITE" id="PS50994"/>
    </source>
</evidence>
<dbReference type="Gene3D" id="3.30.420.10">
    <property type="entry name" value="Ribonuclease H-like superfamily/Ribonuclease H"/>
    <property type="match status" value="1"/>
</dbReference>
<feature type="domain" description="Integrase catalytic" evidence="1">
    <location>
        <begin position="23"/>
        <end position="175"/>
    </location>
</feature>
<dbReference type="STRING" id="6265.A0A0B2VY22"/>
<dbReference type="PANTHER" id="PTHR37984:SF5">
    <property type="entry name" value="PROTEIN NYNRIN-LIKE"/>
    <property type="match status" value="1"/>
</dbReference>
<name>A0A0B2VY22_TOXCA</name>
<dbReference type="InterPro" id="IPR001584">
    <property type="entry name" value="Integrase_cat-core"/>
</dbReference>
<dbReference type="GO" id="GO:0015074">
    <property type="term" value="P:DNA integration"/>
    <property type="evidence" value="ECO:0007669"/>
    <property type="project" value="InterPro"/>
</dbReference>
<dbReference type="PANTHER" id="PTHR37984">
    <property type="entry name" value="PROTEIN CBG26694"/>
    <property type="match status" value="1"/>
</dbReference>
<reference evidence="2 3" key="1">
    <citation type="submission" date="2014-11" db="EMBL/GenBank/DDBJ databases">
        <title>Genetic blueprint of the zoonotic pathogen Toxocara canis.</title>
        <authorList>
            <person name="Zhu X.-Q."/>
            <person name="Korhonen P.K."/>
            <person name="Cai H."/>
            <person name="Young N.D."/>
            <person name="Nejsum P."/>
            <person name="von Samson-Himmelstjerna G."/>
            <person name="Boag P.R."/>
            <person name="Tan P."/>
            <person name="Li Q."/>
            <person name="Min J."/>
            <person name="Yang Y."/>
            <person name="Wang X."/>
            <person name="Fang X."/>
            <person name="Hall R.S."/>
            <person name="Hofmann A."/>
            <person name="Sternberg P.W."/>
            <person name="Jex A.R."/>
            <person name="Gasser R.B."/>
        </authorList>
    </citation>
    <scope>NUCLEOTIDE SEQUENCE [LARGE SCALE GENOMIC DNA]</scope>
    <source>
        <strain evidence="2">PN_DK_2014</strain>
    </source>
</reference>
<dbReference type="InterPro" id="IPR012337">
    <property type="entry name" value="RNaseH-like_sf"/>
</dbReference>
<organism evidence="2 3">
    <name type="scientific">Toxocara canis</name>
    <name type="common">Canine roundworm</name>
    <dbReference type="NCBI Taxonomy" id="6265"/>
    <lineage>
        <taxon>Eukaryota</taxon>
        <taxon>Metazoa</taxon>
        <taxon>Ecdysozoa</taxon>
        <taxon>Nematoda</taxon>
        <taxon>Chromadorea</taxon>
        <taxon>Rhabditida</taxon>
        <taxon>Spirurina</taxon>
        <taxon>Ascaridomorpha</taxon>
        <taxon>Ascaridoidea</taxon>
        <taxon>Toxocaridae</taxon>
        <taxon>Toxocara</taxon>
    </lineage>
</organism>
<dbReference type="InterPro" id="IPR036397">
    <property type="entry name" value="RNaseH_sf"/>
</dbReference>
<feature type="non-terminal residue" evidence="2">
    <location>
        <position position="175"/>
    </location>
</feature>
<dbReference type="SUPFAM" id="SSF53098">
    <property type="entry name" value="Ribonuclease H-like"/>
    <property type="match status" value="1"/>
</dbReference>
<proteinExistence type="predicted"/>
<keyword evidence="3" id="KW-1185">Reference proteome</keyword>
<feature type="non-terminal residue" evidence="2">
    <location>
        <position position="1"/>
    </location>
</feature>
<dbReference type="AlphaFoldDB" id="A0A0B2VY22"/>
<evidence type="ECO:0000313" key="3">
    <source>
        <dbReference type="Proteomes" id="UP000031036"/>
    </source>
</evidence>
<dbReference type="PROSITE" id="PS50994">
    <property type="entry name" value="INTEGRASE"/>
    <property type="match status" value="1"/>
</dbReference>
<gene>
    <name evidence="2" type="primary">K02A2.6</name>
    <name evidence="2" type="ORF">Tcan_01220</name>
</gene>